<gene>
    <name evidence="1" type="ORF">EGH21_19970</name>
</gene>
<keyword evidence="2" id="KW-1185">Reference proteome</keyword>
<proteinExistence type="predicted"/>
<organism evidence="1 2">
    <name type="scientific">Haloarcula rubra</name>
    <dbReference type="NCBI Taxonomy" id="2487747"/>
    <lineage>
        <taxon>Archaea</taxon>
        <taxon>Methanobacteriati</taxon>
        <taxon>Methanobacteriota</taxon>
        <taxon>Stenosarchaea group</taxon>
        <taxon>Halobacteria</taxon>
        <taxon>Halobacteriales</taxon>
        <taxon>Haloarculaceae</taxon>
        <taxon>Haloarcula</taxon>
    </lineage>
</organism>
<name>A0AAW4PVV6_9EURY</name>
<accession>A0AAW4PVV6</accession>
<dbReference type="EMBL" id="RKLR01000012">
    <property type="protein sequence ID" value="MBX0325307.1"/>
    <property type="molecule type" value="Genomic_DNA"/>
</dbReference>
<evidence type="ECO:0000313" key="2">
    <source>
        <dbReference type="Proteomes" id="UP001430377"/>
    </source>
</evidence>
<dbReference type="Proteomes" id="UP001430377">
    <property type="component" value="Unassembled WGS sequence"/>
</dbReference>
<comment type="caution">
    <text evidence="1">The sequence shown here is derived from an EMBL/GenBank/DDBJ whole genome shotgun (WGS) entry which is preliminary data.</text>
</comment>
<reference evidence="1 2" key="1">
    <citation type="submission" date="2021-06" db="EMBL/GenBank/DDBJ databases">
        <title>Halomicroarcula sp. a new haloarchaeum isolated from saline soil.</title>
        <authorList>
            <person name="Duran-Viseras A."/>
            <person name="Sanchez-Porro C."/>
            <person name="Ventosa A."/>
        </authorList>
    </citation>
    <scope>NUCLEOTIDE SEQUENCE [LARGE SCALE GENOMIC DNA]</scope>
    <source>
        <strain evidence="1 2">F13</strain>
    </source>
</reference>
<evidence type="ECO:0000313" key="1">
    <source>
        <dbReference type="EMBL" id="MBX0325307.1"/>
    </source>
</evidence>
<sequence length="67" mass="7442">MRYDVLTCPACGDPLEDDDGEIPESIQDGRLRVAVDCPTCDMPLRVDFDDLDPRTGDVAVSIETREE</sequence>
<dbReference type="RefSeq" id="WP_220620169.1">
    <property type="nucleotide sequence ID" value="NZ_RKLR01000012.1"/>
</dbReference>
<dbReference type="AlphaFoldDB" id="A0AAW4PVV6"/>
<protein>
    <submittedName>
        <fullName evidence="1">CpXC domain-containing protein</fullName>
    </submittedName>
</protein>